<feature type="compositionally biased region" description="Gly residues" evidence="1">
    <location>
        <begin position="457"/>
        <end position="466"/>
    </location>
</feature>
<feature type="compositionally biased region" description="Low complexity" evidence="1">
    <location>
        <begin position="400"/>
        <end position="422"/>
    </location>
</feature>
<keyword evidence="3" id="KW-1185">Reference proteome</keyword>
<evidence type="ECO:0000313" key="3">
    <source>
        <dbReference type="Proteomes" id="UP001519535"/>
    </source>
</evidence>
<feature type="compositionally biased region" description="Low complexity" evidence="1">
    <location>
        <begin position="480"/>
        <end position="502"/>
    </location>
</feature>
<sequence length="846" mass="83470">MFGDGDMPCPQDKVAEVLGIPPIWPGVSSHQLSESAARQKTKSASHTDLAETLKDGRMRQSDYLRGAAGDARHQLLSTMIDYAYDASDHYKRRYDAATGYQAAVYSMKHQLTAIHDAALKDYNANGANNKALIQVITTYQGEVDQVAAQGLEDAAAVSTPQPPPKPPTSHGGIQCYDNKTHPDQQGNGNNPTTTPVKGGSSTDQGIGSSSQADPGTTGNNGIGSNSQADPGATGIGSSSQADPGATGNNGIGSNSQADPGATGLGNNGIDSSSQADPVQPGGLAGLPGAGGAQSGGGRPGSSGSSKAPSMPSMPSMPGGGSGGMPSMGGLPGGGDGGLSSAGSGLGSAGSGLSGAGGLPGGDGGLGSVASSGGAVQPAATAFPGTSQFSQALGGSGLGSSGALPPAAPLTPLASQSVPMSAQPMPPVASAPAPTSAASAADPGSFDGGGSMMPPVGGMAGGGGPTGGVLPPYNPAGAGGQVPSVPTSAASAGVASGAGAAAATGGGGQGPGGSAAPVVASSSGGVAAGMLPQEDVNPDLVDARRLLEGLVRGTEASGDDLVLTWAVSVLQTASGPRTVVASSMGGGEYVPAGVFLPTGVRVAVRDFDLPMGWAAQFMGWPTPVDVVLAHAEAATERIAGVRISAIATSDPYCAKPPGVTDFVAVSGRDILRGSGPTPVLDGWHQHRLAGVEPTLAQRIAGLDRGPSAVGTLAAQISAQVVRAAEEQSLVNSADVDVLVKIGDGRPVDWAAHFRGVLDRDNHAVWLPDAAARAIDLDDAPASVATRDRYQRFYRMGRLVELVRCWRHQPVSVADIAYCAVLAGFGPQVAAVVTHWEASMRPGAGSPA</sequence>
<feature type="region of interest" description="Disordered" evidence="1">
    <location>
        <begin position="396"/>
        <end position="517"/>
    </location>
</feature>
<dbReference type="EMBL" id="JAHCLR010000083">
    <property type="protein sequence ID" value="MBS9536141.1"/>
    <property type="molecule type" value="Genomic_DNA"/>
</dbReference>
<dbReference type="Proteomes" id="UP001519535">
    <property type="component" value="Unassembled WGS sequence"/>
</dbReference>
<organism evidence="2 3">
    <name type="scientific">Mycolicibacter acidiphilus</name>
    <dbReference type="NCBI Taxonomy" id="2835306"/>
    <lineage>
        <taxon>Bacteria</taxon>
        <taxon>Bacillati</taxon>
        <taxon>Actinomycetota</taxon>
        <taxon>Actinomycetes</taxon>
        <taxon>Mycobacteriales</taxon>
        <taxon>Mycobacteriaceae</taxon>
        <taxon>Mycolicibacter</taxon>
    </lineage>
</organism>
<accession>A0ABS5RPJ4</accession>
<gene>
    <name evidence="2" type="ORF">KIH27_21385</name>
</gene>
<evidence type="ECO:0000313" key="2">
    <source>
        <dbReference type="EMBL" id="MBS9536141.1"/>
    </source>
</evidence>
<feature type="compositionally biased region" description="Gly residues" evidence="1">
    <location>
        <begin position="317"/>
        <end position="348"/>
    </location>
</feature>
<feature type="compositionally biased region" description="Low complexity" evidence="1">
    <location>
        <begin position="301"/>
        <end position="316"/>
    </location>
</feature>
<feature type="compositionally biased region" description="Gly residues" evidence="1">
    <location>
        <begin position="503"/>
        <end position="512"/>
    </location>
</feature>
<comment type="caution">
    <text evidence="2">The sequence shown here is derived from an EMBL/GenBank/DDBJ whole genome shotgun (WGS) entry which is preliminary data.</text>
</comment>
<feature type="compositionally biased region" description="Polar residues" evidence="1">
    <location>
        <begin position="235"/>
        <end position="257"/>
    </location>
</feature>
<feature type="region of interest" description="Disordered" evidence="1">
    <location>
        <begin position="155"/>
        <end position="348"/>
    </location>
</feature>
<evidence type="ECO:0000256" key="1">
    <source>
        <dbReference type="SAM" id="MobiDB-lite"/>
    </source>
</evidence>
<name>A0ABS5RPJ4_9MYCO</name>
<feature type="compositionally biased region" description="Polar residues" evidence="1">
    <location>
        <begin position="183"/>
        <end position="214"/>
    </location>
</feature>
<feature type="compositionally biased region" description="Gly residues" evidence="1">
    <location>
        <begin position="282"/>
        <end position="300"/>
    </location>
</feature>
<protein>
    <submittedName>
        <fullName evidence="2">Nucleoporin</fullName>
    </submittedName>
</protein>
<proteinExistence type="predicted"/>
<feature type="compositionally biased region" description="Low complexity" evidence="1">
    <location>
        <begin position="215"/>
        <end position="226"/>
    </location>
</feature>
<reference evidence="2 3" key="1">
    <citation type="submission" date="2021-05" db="EMBL/GenBank/DDBJ databases">
        <title>Mycobacterium acidophilum sp. nov., an extremely acid-tolerant member of the genus Mycobacterium.</title>
        <authorList>
            <person name="Xia J."/>
        </authorList>
    </citation>
    <scope>NUCLEOTIDE SEQUENCE [LARGE SCALE GENOMIC DNA]</scope>
    <source>
        <strain evidence="2 3">M1</strain>
    </source>
</reference>
<feature type="compositionally biased region" description="Low complexity" evidence="1">
    <location>
        <begin position="429"/>
        <end position="440"/>
    </location>
</feature>